<name>A0ABQ2RB93_9GAMM</name>
<dbReference type="InterPro" id="IPR007627">
    <property type="entry name" value="RNA_pol_sigma70_r2"/>
</dbReference>
<evidence type="ECO:0000256" key="2">
    <source>
        <dbReference type="ARBA" id="ARBA00023015"/>
    </source>
</evidence>
<accession>A0ABQ2RB93</accession>
<dbReference type="Gene3D" id="1.10.1740.10">
    <property type="match status" value="1"/>
</dbReference>
<dbReference type="InterPro" id="IPR013325">
    <property type="entry name" value="RNA_pol_sigma_r2"/>
</dbReference>
<dbReference type="Proteomes" id="UP000619118">
    <property type="component" value="Unassembled WGS sequence"/>
</dbReference>
<dbReference type="Pfam" id="PF08281">
    <property type="entry name" value="Sigma70_r4_2"/>
    <property type="match status" value="1"/>
</dbReference>
<dbReference type="InterPro" id="IPR036388">
    <property type="entry name" value="WH-like_DNA-bd_sf"/>
</dbReference>
<dbReference type="InterPro" id="IPR039425">
    <property type="entry name" value="RNA_pol_sigma-70-like"/>
</dbReference>
<dbReference type="Pfam" id="PF04542">
    <property type="entry name" value="Sigma70_r2"/>
    <property type="match status" value="1"/>
</dbReference>
<evidence type="ECO:0000256" key="4">
    <source>
        <dbReference type="ARBA" id="ARBA00023163"/>
    </source>
</evidence>
<proteinExistence type="inferred from homology"/>
<dbReference type="CDD" id="cd06171">
    <property type="entry name" value="Sigma70_r4"/>
    <property type="match status" value="1"/>
</dbReference>
<evidence type="ECO:0000256" key="1">
    <source>
        <dbReference type="ARBA" id="ARBA00010641"/>
    </source>
</evidence>
<keyword evidence="4" id="KW-0804">Transcription</keyword>
<sequence>MTMEQDTLLGLLSATAAGDKQAFANLYKQTSGQLFAVSLKMLGRRELAEEALQEAYVKIWHNATEYQHGKGLVLTWMISIVRYRALDMLRYHKVRKEDQFEDGQEAMFEDPMSGEGADEGPDITKTKLDNCMGELEPQQKQAIHLAYYNGLTHHEVVGHLDLPLGTVKSWIRRGLQQLQRCLAL</sequence>
<evidence type="ECO:0000313" key="7">
    <source>
        <dbReference type="EMBL" id="GGQ17239.1"/>
    </source>
</evidence>
<dbReference type="SUPFAM" id="SSF88659">
    <property type="entry name" value="Sigma3 and sigma4 domains of RNA polymerase sigma factors"/>
    <property type="match status" value="1"/>
</dbReference>
<gene>
    <name evidence="7" type="primary">rpoE</name>
    <name evidence="7" type="ORF">GCM10009411_17020</name>
</gene>
<evidence type="ECO:0000259" key="5">
    <source>
        <dbReference type="Pfam" id="PF04542"/>
    </source>
</evidence>
<dbReference type="PANTHER" id="PTHR43133:SF62">
    <property type="entry name" value="RNA POLYMERASE SIGMA FACTOR SIGZ"/>
    <property type="match status" value="1"/>
</dbReference>
<protein>
    <submittedName>
        <fullName evidence="7">RNA polymerase sigma factor</fullName>
    </submittedName>
</protein>
<dbReference type="InterPro" id="IPR013249">
    <property type="entry name" value="RNA_pol_sigma70_r4_t2"/>
</dbReference>
<keyword evidence="3" id="KW-0731">Sigma factor</keyword>
<dbReference type="NCBIfam" id="TIGR02937">
    <property type="entry name" value="sigma70-ECF"/>
    <property type="match status" value="1"/>
</dbReference>
<evidence type="ECO:0000313" key="8">
    <source>
        <dbReference type="Proteomes" id="UP000619118"/>
    </source>
</evidence>
<evidence type="ECO:0000256" key="3">
    <source>
        <dbReference type="ARBA" id="ARBA00023082"/>
    </source>
</evidence>
<feature type="domain" description="RNA polymerase sigma-70 region 2" evidence="5">
    <location>
        <begin position="26"/>
        <end position="93"/>
    </location>
</feature>
<comment type="caution">
    <text evidence="7">The sequence shown here is derived from an EMBL/GenBank/DDBJ whole genome shotgun (WGS) entry which is preliminary data.</text>
</comment>
<dbReference type="SUPFAM" id="SSF88946">
    <property type="entry name" value="Sigma2 domain of RNA polymerase sigma factors"/>
    <property type="match status" value="1"/>
</dbReference>
<dbReference type="PANTHER" id="PTHR43133">
    <property type="entry name" value="RNA POLYMERASE ECF-TYPE SIGMA FACTO"/>
    <property type="match status" value="1"/>
</dbReference>
<dbReference type="InterPro" id="IPR014284">
    <property type="entry name" value="RNA_pol_sigma-70_dom"/>
</dbReference>
<dbReference type="EMBL" id="BMQX01000010">
    <property type="protein sequence ID" value="GGQ17239.1"/>
    <property type="molecule type" value="Genomic_DNA"/>
</dbReference>
<evidence type="ECO:0000259" key="6">
    <source>
        <dbReference type="Pfam" id="PF08281"/>
    </source>
</evidence>
<keyword evidence="2" id="KW-0805">Transcription regulation</keyword>
<reference evidence="8" key="1">
    <citation type="journal article" date="2019" name="Int. J. Syst. Evol. Microbiol.">
        <title>The Global Catalogue of Microorganisms (GCM) 10K type strain sequencing project: providing services to taxonomists for standard genome sequencing and annotation.</title>
        <authorList>
            <consortium name="The Broad Institute Genomics Platform"/>
            <consortium name="The Broad Institute Genome Sequencing Center for Infectious Disease"/>
            <person name="Wu L."/>
            <person name="Ma J."/>
        </authorList>
    </citation>
    <scope>NUCLEOTIDE SEQUENCE [LARGE SCALE GENOMIC DNA]</scope>
    <source>
        <strain evidence="8">JCM 32306</strain>
    </source>
</reference>
<organism evidence="7 8">
    <name type="scientific">Shewanella litoralis</name>
    <dbReference type="NCBI Taxonomy" id="2282700"/>
    <lineage>
        <taxon>Bacteria</taxon>
        <taxon>Pseudomonadati</taxon>
        <taxon>Pseudomonadota</taxon>
        <taxon>Gammaproteobacteria</taxon>
        <taxon>Alteromonadales</taxon>
        <taxon>Shewanellaceae</taxon>
        <taxon>Shewanella</taxon>
    </lineage>
</organism>
<dbReference type="Gene3D" id="1.10.10.10">
    <property type="entry name" value="Winged helix-like DNA-binding domain superfamily/Winged helix DNA-binding domain"/>
    <property type="match status" value="1"/>
</dbReference>
<dbReference type="InterPro" id="IPR013324">
    <property type="entry name" value="RNA_pol_sigma_r3/r4-like"/>
</dbReference>
<comment type="similarity">
    <text evidence="1">Belongs to the sigma-70 factor family. ECF subfamily.</text>
</comment>
<feature type="domain" description="RNA polymerase sigma factor 70 region 4 type 2" evidence="6">
    <location>
        <begin position="127"/>
        <end position="178"/>
    </location>
</feature>
<keyword evidence="8" id="KW-1185">Reference proteome</keyword>